<organism evidence="3 4">
    <name type="scientific">Chlamydomonas eustigma</name>
    <dbReference type="NCBI Taxonomy" id="1157962"/>
    <lineage>
        <taxon>Eukaryota</taxon>
        <taxon>Viridiplantae</taxon>
        <taxon>Chlorophyta</taxon>
        <taxon>core chlorophytes</taxon>
        <taxon>Chlorophyceae</taxon>
        <taxon>CS clade</taxon>
        <taxon>Chlamydomonadales</taxon>
        <taxon>Chlamydomonadaceae</taxon>
        <taxon>Chlamydomonas</taxon>
    </lineage>
</organism>
<evidence type="ECO:0000313" key="3">
    <source>
        <dbReference type="EMBL" id="GAX76089.1"/>
    </source>
</evidence>
<feature type="transmembrane region" description="Helical" evidence="2">
    <location>
        <begin position="306"/>
        <end position="329"/>
    </location>
</feature>
<feature type="region of interest" description="Disordered" evidence="1">
    <location>
        <begin position="181"/>
        <end position="258"/>
    </location>
</feature>
<dbReference type="Gene3D" id="1.20.120.20">
    <property type="entry name" value="Apolipoprotein"/>
    <property type="match status" value="1"/>
</dbReference>
<proteinExistence type="predicted"/>
<gene>
    <name evidence="3" type="ORF">CEUSTIGMA_g3532.t1</name>
</gene>
<feature type="compositionally biased region" description="Basic and acidic residues" evidence="1">
    <location>
        <begin position="333"/>
        <end position="342"/>
    </location>
</feature>
<keyword evidence="2" id="KW-0472">Membrane</keyword>
<dbReference type="EMBL" id="BEGY01000015">
    <property type="protein sequence ID" value="GAX76089.1"/>
    <property type="molecule type" value="Genomic_DNA"/>
</dbReference>
<dbReference type="Proteomes" id="UP000232323">
    <property type="component" value="Unassembled WGS sequence"/>
</dbReference>
<feature type="region of interest" description="Disordered" evidence="1">
    <location>
        <begin position="332"/>
        <end position="402"/>
    </location>
</feature>
<feature type="compositionally biased region" description="Basic and acidic residues" evidence="1">
    <location>
        <begin position="201"/>
        <end position="224"/>
    </location>
</feature>
<reference evidence="3 4" key="1">
    <citation type="submission" date="2017-08" db="EMBL/GenBank/DDBJ databases">
        <title>Acidophilic green algal genome provides insights into adaptation to an acidic environment.</title>
        <authorList>
            <person name="Hirooka S."/>
            <person name="Hirose Y."/>
            <person name="Kanesaki Y."/>
            <person name="Higuchi S."/>
            <person name="Fujiwara T."/>
            <person name="Onuma R."/>
            <person name="Era A."/>
            <person name="Ohbayashi R."/>
            <person name="Uzuka A."/>
            <person name="Nozaki H."/>
            <person name="Yoshikawa H."/>
            <person name="Miyagishima S.Y."/>
        </authorList>
    </citation>
    <scope>NUCLEOTIDE SEQUENCE [LARGE SCALE GENOMIC DNA]</scope>
    <source>
        <strain evidence="3 4">NIES-2499</strain>
    </source>
</reference>
<dbReference type="AlphaFoldDB" id="A0A250WZG7"/>
<feature type="compositionally biased region" description="Low complexity" evidence="1">
    <location>
        <begin position="387"/>
        <end position="402"/>
    </location>
</feature>
<sequence>MLSTANLSYNNQKLRAIPANTSIQSVPTANGYSRFSMSSLHNARRFSVTQPSGVTGFLSTQERSSGQAERFIIIQAVGGSGDIGSGGAKPPPKTISDKFPEVPPPSSGGWSWMKVLAAGSAVTLTVAFFYNTVVNSKAPYLSSQVKERGSNVQKESRGIVSAATHKVEEGVHKVGERASNVGSAIKREAQGASESVGSAIHKAEDKARKVAEDTASAVKEKVTDGKSVADTAKDQFNKGKKGENERKKKDNKDGNVVNGVKGAAFSIGKALHIVGDSVEDTAKKVEVKAAEFKEEDTKDTKDRRKLYVILGSTALGVALAGTAVGLSVMDNLRTSDKGEGPKGPKKSKKDAEAGPGSTIKSQDKGIKPSSLGTTSAMSSAGERAKLAQEPAAAAATKPSATT</sequence>
<protein>
    <submittedName>
        <fullName evidence="3">Uncharacterized protein</fullName>
    </submittedName>
</protein>
<name>A0A250WZG7_9CHLO</name>
<accession>A0A250WZG7</accession>
<evidence type="ECO:0000256" key="2">
    <source>
        <dbReference type="SAM" id="Phobius"/>
    </source>
</evidence>
<feature type="compositionally biased region" description="Basic and acidic residues" evidence="1">
    <location>
        <begin position="231"/>
        <end position="253"/>
    </location>
</feature>
<keyword evidence="4" id="KW-1185">Reference proteome</keyword>
<evidence type="ECO:0000313" key="4">
    <source>
        <dbReference type="Proteomes" id="UP000232323"/>
    </source>
</evidence>
<keyword evidence="2" id="KW-1133">Transmembrane helix</keyword>
<evidence type="ECO:0000256" key="1">
    <source>
        <dbReference type="SAM" id="MobiDB-lite"/>
    </source>
</evidence>
<keyword evidence="2" id="KW-0812">Transmembrane</keyword>
<feature type="transmembrane region" description="Helical" evidence="2">
    <location>
        <begin position="110"/>
        <end position="130"/>
    </location>
</feature>
<comment type="caution">
    <text evidence="3">The sequence shown here is derived from an EMBL/GenBank/DDBJ whole genome shotgun (WGS) entry which is preliminary data.</text>
</comment>